<feature type="chain" id="PRO_5001822744" evidence="2">
    <location>
        <begin position="21"/>
        <end position="109"/>
    </location>
</feature>
<protein>
    <submittedName>
        <fullName evidence="3">Uncharacterized protein</fullName>
    </submittedName>
</protein>
<accession>A0A087H4C2</accession>
<keyword evidence="2" id="KW-0732">Signal</keyword>
<reference evidence="4" key="1">
    <citation type="journal article" date="2015" name="Nat. Plants">
        <title>Genome expansion of Arabis alpina linked with retrotransposition and reduced symmetric DNA methylation.</title>
        <authorList>
            <person name="Willing E.M."/>
            <person name="Rawat V."/>
            <person name="Mandakova T."/>
            <person name="Maumus F."/>
            <person name="James G.V."/>
            <person name="Nordstroem K.J."/>
            <person name="Becker C."/>
            <person name="Warthmann N."/>
            <person name="Chica C."/>
            <person name="Szarzynska B."/>
            <person name="Zytnicki M."/>
            <person name="Albani M.C."/>
            <person name="Kiefer C."/>
            <person name="Bergonzi S."/>
            <person name="Castaings L."/>
            <person name="Mateos J.L."/>
            <person name="Berns M.C."/>
            <person name="Bujdoso N."/>
            <person name="Piofczyk T."/>
            <person name="de Lorenzo L."/>
            <person name="Barrero-Sicilia C."/>
            <person name="Mateos I."/>
            <person name="Piednoel M."/>
            <person name="Hagmann J."/>
            <person name="Chen-Min-Tao R."/>
            <person name="Iglesias-Fernandez R."/>
            <person name="Schuster S.C."/>
            <person name="Alonso-Blanco C."/>
            <person name="Roudier F."/>
            <person name="Carbonero P."/>
            <person name="Paz-Ares J."/>
            <person name="Davis S.J."/>
            <person name="Pecinka A."/>
            <person name="Quesneville H."/>
            <person name="Colot V."/>
            <person name="Lysak M.A."/>
            <person name="Weigel D."/>
            <person name="Coupland G."/>
            <person name="Schneeberger K."/>
        </authorList>
    </citation>
    <scope>NUCLEOTIDE SEQUENCE [LARGE SCALE GENOMIC DNA]</scope>
    <source>
        <strain evidence="4">cv. Pajares</strain>
    </source>
</reference>
<dbReference type="AlphaFoldDB" id="A0A087H4C2"/>
<gene>
    <name evidence="3" type="ordered locus">AALP_Aa4g196400</name>
</gene>
<evidence type="ECO:0000256" key="2">
    <source>
        <dbReference type="SAM" id="SignalP"/>
    </source>
</evidence>
<dbReference type="Gramene" id="KFK36974">
    <property type="protein sequence ID" value="KFK36974"/>
    <property type="gene ID" value="AALP_AA4G196400"/>
</dbReference>
<evidence type="ECO:0000313" key="3">
    <source>
        <dbReference type="EMBL" id="KFK36974.1"/>
    </source>
</evidence>
<organism evidence="3 4">
    <name type="scientific">Arabis alpina</name>
    <name type="common">Alpine rock-cress</name>
    <dbReference type="NCBI Taxonomy" id="50452"/>
    <lineage>
        <taxon>Eukaryota</taxon>
        <taxon>Viridiplantae</taxon>
        <taxon>Streptophyta</taxon>
        <taxon>Embryophyta</taxon>
        <taxon>Tracheophyta</taxon>
        <taxon>Spermatophyta</taxon>
        <taxon>Magnoliopsida</taxon>
        <taxon>eudicotyledons</taxon>
        <taxon>Gunneridae</taxon>
        <taxon>Pentapetalae</taxon>
        <taxon>rosids</taxon>
        <taxon>malvids</taxon>
        <taxon>Brassicales</taxon>
        <taxon>Brassicaceae</taxon>
        <taxon>Arabideae</taxon>
        <taxon>Arabis</taxon>
    </lineage>
</organism>
<dbReference type="Proteomes" id="UP000029120">
    <property type="component" value="Chromosome 4"/>
</dbReference>
<dbReference type="EMBL" id="CM002872">
    <property type="protein sequence ID" value="KFK36974.1"/>
    <property type="molecule type" value="Genomic_DNA"/>
</dbReference>
<feature type="compositionally biased region" description="Basic and acidic residues" evidence="1">
    <location>
        <begin position="87"/>
        <end position="100"/>
    </location>
</feature>
<evidence type="ECO:0000313" key="4">
    <source>
        <dbReference type="Proteomes" id="UP000029120"/>
    </source>
</evidence>
<evidence type="ECO:0000256" key="1">
    <source>
        <dbReference type="SAM" id="MobiDB-lite"/>
    </source>
</evidence>
<keyword evidence="4" id="KW-1185">Reference proteome</keyword>
<feature type="signal peptide" evidence="2">
    <location>
        <begin position="1"/>
        <end position="20"/>
    </location>
</feature>
<proteinExistence type="predicted"/>
<feature type="region of interest" description="Disordered" evidence="1">
    <location>
        <begin position="33"/>
        <end position="52"/>
    </location>
</feature>
<name>A0A087H4C2_ARAAL</name>
<sequence>MAVSKFVMALFFTCLILANSDSFRNRPWEENEMVNLNEEPDGKEPEQYAGGPRGYDTNLPSPCVCCYGGPSGCLRCCRYPHEKTNSVEMQKRGRAKEEKASPVWAHGQP</sequence>
<feature type="region of interest" description="Disordered" evidence="1">
    <location>
        <begin position="87"/>
        <end position="109"/>
    </location>
</feature>